<dbReference type="Pfam" id="PF02543">
    <property type="entry name" value="Carbam_trans_N"/>
    <property type="match status" value="1"/>
</dbReference>
<organism evidence="4">
    <name type="scientific">Candidatus Kentrum sp. FW</name>
    <dbReference type="NCBI Taxonomy" id="2126338"/>
    <lineage>
        <taxon>Bacteria</taxon>
        <taxon>Pseudomonadati</taxon>
        <taxon>Pseudomonadota</taxon>
        <taxon>Gammaproteobacteria</taxon>
        <taxon>Candidatus Kentrum</taxon>
    </lineage>
</organism>
<evidence type="ECO:0000259" key="3">
    <source>
        <dbReference type="Pfam" id="PF16861"/>
    </source>
</evidence>
<evidence type="ECO:0000256" key="1">
    <source>
        <dbReference type="ARBA" id="ARBA00006129"/>
    </source>
</evidence>
<feature type="domain" description="Carbamoyltransferase" evidence="2">
    <location>
        <begin position="4"/>
        <end position="348"/>
    </location>
</feature>
<dbReference type="Gene3D" id="3.30.420.40">
    <property type="match status" value="2"/>
</dbReference>
<dbReference type="EMBL" id="CAADFD010000043">
    <property type="protein sequence ID" value="VFJ58707.1"/>
    <property type="molecule type" value="Genomic_DNA"/>
</dbReference>
<feature type="domain" description="Carbamoyltransferase C-terminal" evidence="3">
    <location>
        <begin position="409"/>
        <end position="598"/>
    </location>
</feature>
<evidence type="ECO:0000313" key="4">
    <source>
        <dbReference type="EMBL" id="VFJ58707.1"/>
    </source>
</evidence>
<dbReference type="InterPro" id="IPR043129">
    <property type="entry name" value="ATPase_NBD"/>
</dbReference>
<dbReference type="InterPro" id="IPR031730">
    <property type="entry name" value="Carbam_trans_C"/>
</dbReference>
<dbReference type="InterPro" id="IPR051338">
    <property type="entry name" value="NodU/CmcH_Carbamoyltrnsfr"/>
</dbReference>
<dbReference type="CDD" id="cd24098">
    <property type="entry name" value="ASKHA_NBD_TobZ_N"/>
    <property type="match status" value="1"/>
</dbReference>
<sequence>MIAILGISAYYHDSAAALVGDGEILAAAQEERFSRRKHDARFPRHAIGYCLDEAGLHLGDLDAVVFYDKPLVKFERLLETYLAYAPRGFRSFVTAMPVWLKDKLFLKTTLKRELAALHGTTESVLPALLFSDHHRSHAASAFFPSPFEQAAVLCLDGVGEWATTSVWLGEGNRLTPKWEIDFPHSLGLLYSAFTYYTGFKVNSGEYKLMGLAPYGEPKYMDLIRDRLMDIKDDGTFRLDMGYFNYATGLTMTSRRFHRLFDGPPRKPESPISQREMDIAASIQVVTEEIMLKLAKTVHGEFGIDALCLAGGVALNCVANGRLLREGPFEKLWIQPAAGDAGGALGAALTVWHEYFDKPRTMKAGNVMGDTMGGAYLGPHYDNEEIIARLDAMGAVYQMLDDDILLPRLAELLVTGNVVGWFQGRMEFGPRALGARSILGDPRSPKMQSVMNLKIKYRESFRPFAPAVKHDKVADWFEQETESPYMLLVAQVEKVRRIAMTGAQEELFGIDKLNVPRSTIPAVTHVDYSARIQTVHPETNPRFYRLLGNFEVHTDCPVLVNTSFNVRGEPIVCTPEDAYRCFMRTEMEYLVLENVLLAKTEQPKRREEGNWCRKFELD</sequence>
<dbReference type="SUPFAM" id="SSF53067">
    <property type="entry name" value="Actin-like ATPase domain"/>
    <property type="match status" value="1"/>
</dbReference>
<keyword evidence="4" id="KW-0808">Transferase</keyword>
<dbReference type="Gene3D" id="3.90.870.20">
    <property type="entry name" value="Carbamoyltransferase, C-terminal domain"/>
    <property type="match status" value="1"/>
</dbReference>
<name>A0A450SXI4_9GAMM</name>
<dbReference type="PANTHER" id="PTHR34847">
    <property type="entry name" value="NODULATION PROTEIN U"/>
    <property type="match status" value="1"/>
</dbReference>
<evidence type="ECO:0000259" key="2">
    <source>
        <dbReference type="Pfam" id="PF02543"/>
    </source>
</evidence>
<dbReference type="PANTHER" id="PTHR34847:SF1">
    <property type="entry name" value="NODULATION PROTEIN U"/>
    <property type="match status" value="1"/>
</dbReference>
<dbReference type="AlphaFoldDB" id="A0A450SXI4"/>
<gene>
    <name evidence="4" type="ORF">BECKFW1821B_GA0114236_10438</name>
</gene>
<proteinExistence type="inferred from homology"/>
<dbReference type="GO" id="GO:0016740">
    <property type="term" value="F:transferase activity"/>
    <property type="evidence" value="ECO:0007669"/>
    <property type="project" value="UniProtKB-KW"/>
</dbReference>
<dbReference type="Pfam" id="PF16861">
    <property type="entry name" value="Carbam_trans_C"/>
    <property type="match status" value="1"/>
</dbReference>
<accession>A0A450SXI4</accession>
<reference evidence="4" key="1">
    <citation type="submission" date="2019-02" db="EMBL/GenBank/DDBJ databases">
        <authorList>
            <person name="Gruber-Vodicka R. H."/>
            <person name="Seah K. B. B."/>
        </authorList>
    </citation>
    <scope>NUCLEOTIDE SEQUENCE</scope>
    <source>
        <strain evidence="4">BECK_BZ106</strain>
    </source>
</reference>
<protein>
    <submittedName>
        <fullName evidence="4">Carbamoyltransferase</fullName>
    </submittedName>
</protein>
<dbReference type="InterPro" id="IPR038152">
    <property type="entry name" value="Carbam_trans_C_sf"/>
</dbReference>
<comment type="similarity">
    <text evidence="1">Belongs to the NodU/CmcH family.</text>
</comment>
<dbReference type="InterPro" id="IPR003696">
    <property type="entry name" value="Carbtransf_dom"/>
</dbReference>